<comment type="caution">
    <text evidence="13">The sequence shown here is derived from an EMBL/GenBank/DDBJ whole genome shotgun (WGS) entry which is preliminary data.</text>
</comment>
<keyword evidence="10" id="KW-0511">Multifunctional enzyme</keyword>
<dbReference type="Pfam" id="PF13241">
    <property type="entry name" value="NAD_binding_7"/>
    <property type="match status" value="1"/>
</dbReference>
<dbReference type="InterPro" id="IPR012409">
    <property type="entry name" value="Sirohaem_synth"/>
</dbReference>
<dbReference type="PANTHER" id="PTHR45790">
    <property type="entry name" value="SIROHEME SYNTHASE-RELATED"/>
    <property type="match status" value="1"/>
</dbReference>
<dbReference type="RefSeq" id="WP_140010660.1">
    <property type="nucleotide sequence ID" value="NZ_JBHMDG010000024.1"/>
</dbReference>
<dbReference type="GO" id="GO:0004851">
    <property type="term" value="F:uroporphyrin-III C-methyltransferase activity"/>
    <property type="evidence" value="ECO:0007669"/>
    <property type="project" value="UniProtKB-EC"/>
</dbReference>
<dbReference type="NCBIfam" id="TIGR01469">
    <property type="entry name" value="cobA_cysG_Cterm"/>
    <property type="match status" value="1"/>
</dbReference>
<proteinExistence type="predicted"/>
<evidence type="ECO:0000256" key="7">
    <source>
        <dbReference type="ARBA" id="ARBA00023027"/>
    </source>
</evidence>
<keyword evidence="7" id="KW-0520">NAD</keyword>
<dbReference type="Proteomes" id="UP001589750">
    <property type="component" value="Unassembled WGS sequence"/>
</dbReference>
<dbReference type="NCBIfam" id="NF004790">
    <property type="entry name" value="PRK06136.1"/>
    <property type="match status" value="1"/>
</dbReference>
<dbReference type="NCBIfam" id="TIGR01470">
    <property type="entry name" value="cysG_Nterm"/>
    <property type="match status" value="1"/>
</dbReference>
<keyword evidence="4 13" id="KW-0808">Transferase</keyword>
<dbReference type="Gene3D" id="3.40.1010.10">
    <property type="entry name" value="Cobalt-precorrin-4 Transmethylase, Domain 1"/>
    <property type="match status" value="1"/>
</dbReference>
<dbReference type="InterPro" id="IPR006367">
    <property type="entry name" value="Sirohaem_synthase_N"/>
</dbReference>
<dbReference type="CDD" id="cd11642">
    <property type="entry name" value="SUMT"/>
    <property type="match status" value="1"/>
</dbReference>
<keyword evidence="6" id="KW-0560">Oxidoreductase</keyword>
<dbReference type="PIRSF" id="PIRSF036426">
    <property type="entry name" value="Sirohaem_synth"/>
    <property type="match status" value="1"/>
</dbReference>
<dbReference type="InterPro" id="IPR014777">
    <property type="entry name" value="4pyrrole_Mease_sub1"/>
</dbReference>
<sequence length="414" mass="43522">MDDPVLYPVGLRLEGRRVVVVGGGQVAQRRVPQLIAAGALVTVVSPEVRPALEGLVAGGEVTWEPRGFVPADLDGSWYAVAATSDIAVNEQVSAAAEERRIFCVRSDDASVATAWTPAAGRAAGVTVAVLGRREPRRSAAIRDEVLEALREGRLGSHEVREHTPGVTLVGGGPGDPELLTLAGRRALMEADVVVADRLAPREALGDLPTDVELYDVAKLPRGRSAQQEEINRIIVEQALAGRRVVRFKGGDSFVFGRGYEEVIACREAGVPVTVIPGVSSPVAVPATAGIPVTHRGVAHEFTVVSGHVPPGHPTSLTDWDAVARLRGTLLLMMAVEHGPQIADALLAGGRPADTPVAFVCDGSMPTERTVLCTLGDLAATIERERVRPPAIIVVGHVVAVAHPEHYPAPVASRG</sequence>
<dbReference type="InterPro" id="IPR050161">
    <property type="entry name" value="Siro_Cobalamin_biosynth"/>
</dbReference>
<evidence type="ECO:0000256" key="6">
    <source>
        <dbReference type="ARBA" id="ARBA00023002"/>
    </source>
</evidence>
<dbReference type="InterPro" id="IPR014776">
    <property type="entry name" value="4pyrrole_Mease_sub2"/>
</dbReference>
<feature type="domain" description="Tetrapyrrole methylase" evidence="12">
    <location>
        <begin position="166"/>
        <end position="378"/>
    </location>
</feature>
<evidence type="ECO:0000256" key="9">
    <source>
        <dbReference type="ARBA" id="ARBA00023244"/>
    </source>
</evidence>
<evidence type="ECO:0000256" key="2">
    <source>
        <dbReference type="ARBA" id="ARBA00022573"/>
    </source>
</evidence>
<name>A0ABV5KDM4_9ACTN</name>
<accession>A0ABV5KDM4</accession>
<keyword evidence="8" id="KW-0456">Lyase</keyword>
<evidence type="ECO:0000256" key="1">
    <source>
        <dbReference type="ARBA" id="ARBA00005010"/>
    </source>
</evidence>
<dbReference type="Gene3D" id="3.40.50.720">
    <property type="entry name" value="NAD(P)-binding Rossmann-like Domain"/>
    <property type="match status" value="1"/>
</dbReference>
<keyword evidence="5" id="KW-0949">S-adenosyl-L-methionine</keyword>
<dbReference type="SUPFAM" id="SSF51735">
    <property type="entry name" value="NAD(P)-binding Rossmann-fold domains"/>
    <property type="match status" value="1"/>
</dbReference>
<dbReference type="InterPro" id="IPR035996">
    <property type="entry name" value="4pyrrol_Methylase_sf"/>
</dbReference>
<organism evidence="13 14">
    <name type="scientific">Nocardioides plantarum</name>
    <dbReference type="NCBI Taxonomy" id="29299"/>
    <lineage>
        <taxon>Bacteria</taxon>
        <taxon>Bacillati</taxon>
        <taxon>Actinomycetota</taxon>
        <taxon>Actinomycetes</taxon>
        <taxon>Propionibacteriales</taxon>
        <taxon>Nocardioidaceae</taxon>
        <taxon>Nocardioides</taxon>
    </lineage>
</organism>
<comment type="catalytic activity">
    <reaction evidence="11">
        <text>precorrin-2 + NAD(+) = sirohydrochlorin + NADH + 2 H(+)</text>
        <dbReference type="Rhea" id="RHEA:15613"/>
        <dbReference type="ChEBI" id="CHEBI:15378"/>
        <dbReference type="ChEBI" id="CHEBI:57540"/>
        <dbReference type="ChEBI" id="CHEBI:57945"/>
        <dbReference type="ChEBI" id="CHEBI:58351"/>
        <dbReference type="ChEBI" id="CHEBI:58827"/>
        <dbReference type="EC" id="1.3.1.76"/>
    </reaction>
</comment>
<dbReference type="EC" id="2.1.1.107" evidence="13"/>
<dbReference type="Pfam" id="PF00590">
    <property type="entry name" value="TP_methylase"/>
    <property type="match status" value="1"/>
</dbReference>
<keyword evidence="2" id="KW-0169">Cobalamin biosynthesis</keyword>
<dbReference type="InterPro" id="IPR006366">
    <property type="entry name" value="CobA/CysG_C"/>
</dbReference>
<dbReference type="PANTHER" id="PTHR45790:SF3">
    <property type="entry name" value="S-ADENOSYL-L-METHIONINE-DEPENDENT UROPORPHYRINOGEN III METHYLTRANSFERASE, CHLOROPLASTIC"/>
    <property type="match status" value="1"/>
</dbReference>
<evidence type="ECO:0000256" key="10">
    <source>
        <dbReference type="ARBA" id="ARBA00023268"/>
    </source>
</evidence>
<evidence type="ECO:0000313" key="13">
    <source>
        <dbReference type="EMBL" id="MFB9314751.1"/>
    </source>
</evidence>
<dbReference type="InterPro" id="IPR036291">
    <property type="entry name" value="NAD(P)-bd_dom_sf"/>
</dbReference>
<evidence type="ECO:0000259" key="12">
    <source>
        <dbReference type="Pfam" id="PF00590"/>
    </source>
</evidence>
<comment type="pathway">
    <text evidence="1">Porphyrin-containing compound metabolism; siroheme biosynthesis; sirohydrochlorin from precorrin-2: step 1/1.</text>
</comment>
<evidence type="ECO:0000313" key="14">
    <source>
        <dbReference type="Proteomes" id="UP001589750"/>
    </source>
</evidence>
<evidence type="ECO:0000256" key="8">
    <source>
        <dbReference type="ARBA" id="ARBA00023239"/>
    </source>
</evidence>
<keyword evidence="14" id="KW-1185">Reference proteome</keyword>
<dbReference type="Gene3D" id="3.30.950.10">
    <property type="entry name" value="Methyltransferase, Cobalt-precorrin-4 Transmethylase, Domain 2"/>
    <property type="match status" value="1"/>
</dbReference>
<dbReference type="GO" id="GO:0032259">
    <property type="term" value="P:methylation"/>
    <property type="evidence" value="ECO:0007669"/>
    <property type="project" value="UniProtKB-KW"/>
</dbReference>
<evidence type="ECO:0000256" key="4">
    <source>
        <dbReference type="ARBA" id="ARBA00022679"/>
    </source>
</evidence>
<keyword evidence="9" id="KW-0627">Porphyrin biosynthesis</keyword>
<protein>
    <submittedName>
        <fullName evidence="13">Uroporphyrinogen-III C-methyltransferase</fullName>
        <ecNumber evidence="13">2.1.1.107</ecNumber>
    </submittedName>
</protein>
<evidence type="ECO:0000256" key="3">
    <source>
        <dbReference type="ARBA" id="ARBA00022603"/>
    </source>
</evidence>
<reference evidence="13 14" key="1">
    <citation type="submission" date="2024-09" db="EMBL/GenBank/DDBJ databases">
        <authorList>
            <person name="Sun Q."/>
            <person name="Mori K."/>
        </authorList>
    </citation>
    <scope>NUCLEOTIDE SEQUENCE [LARGE SCALE GENOMIC DNA]</scope>
    <source>
        <strain evidence="13 14">JCM 9626</strain>
    </source>
</reference>
<dbReference type="SUPFAM" id="SSF53790">
    <property type="entry name" value="Tetrapyrrole methylase"/>
    <property type="match status" value="1"/>
</dbReference>
<gene>
    <name evidence="13" type="primary">cobA</name>
    <name evidence="13" type="ORF">ACFFRI_16965</name>
</gene>
<dbReference type="InterPro" id="IPR000878">
    <property type="entry name" value="4pyrrol_Mease"/>
</dbReference>
<evidence type="ECO:0000256" key="11">
    <source>
        <dbReference type="ARBA" id="ARBA00047561"/>
    </source>
</evidence>
<keyword evidence="3 13" id="KW-0489">Methyltransferase</keyword>
<evidence type="ECO:0000256" key="5">
    <source>
        <dbReference type="ARBA" id="ARBA00022691"/>
    </source>
</evidence>
<dbReference type="EMBL" id="JBHMDG010000024">
    <property type="protein sequence ID" value="MFB9314751.1"/>
    <property type="molecule type" value="Genomic_DNA"/>
</dbReference>